<evidence type="ECO:0000256" key="3">
    <source>
        <dbReference type="ARBA" id="ARBA00023125"/>
    </source>
</evidence>
<dbReference type="PROSITE" id="PS50931">
    <property type="entry name" value="HTH_LYSR"/>
    <property type="match status" value="1"/>
</dbReference>
<dbReference type="PANTHER" id="PTHR30537">
    <property type="entry name" value="HTH-TYPE TRANSCRIPTIONAL REGULATOR"/>
    <property type="match status" value="1"/>
</dbReference>
<dbReference type="InterPro" id="IPR000847">
    <property type="entry name" value="LysR_HTH_N"/>
</dbReference>
<keyword evidence="4" id="KW-0804">Transcription</keyword>
<keyword evidence="7" id="KW-1185">Reference proteome</keyword>
<keyword evidence="2" id="KW-0805">Transcription regulation</keyword>
<dbReference type="SUPFAM" id="SSF53850">
    <property type="entry name" value="Periplasmic binding protein-like II"/>
    <property type="match status" value="1"/>
</dbReference>
<dbReference type="InterPro" id="IPR036388">
    <property type="entry name" value="WH-like_DNA-bd_sf"/>
</dbReference>
<keyword evidence="3" id="KW-0238">DNA-binding</keyword>
<feature type="domain" description="HTH lysR-type" evidence="5">
    <location>
        <begin position="5"/>
        <end position="62"/>
    </location>
</feature>
<dbReference type="InterPro" id="IPR005119">
    <property type="entry name" value="LysR_subst-bd"/>
</dbReference>
<dbReference type="InterPro" id="IPR036390">
    <property type="entry name" value="WH_DNA-bd_sf"/>
</dbReference>
<gene>
    <name evidence="6" type="ORF">U0R22_002636</name>
</gene>
<name>A0ABZ0VPW6_9HYPH</name>
<comment type="similarity">
    <text evidence="1">Belongs to the LysR transcriptional regulatory family.</text>
</comment>
<reference evidence="6 7" key="1">
    <citation type="submission" date="2023-11" db="EMBL/GenBank/DDBJ databases">
        <authorList>
            <person name="Panchal A.K."/>
            <person name="Meaney J.S."/>
            <person name="Karas B.J."/>
            <person name="diCenzo G.C."/>
        </authorList>
    </citation>
    <scope>NUCLEOTIDE SEQUENCE [LARGE SCALE GENOMIC DNA]</scope>
    <source>
        <strain evidence="6 7">NZP2235</strain>
    </source>
</reference>
<accession>A0ABZ0VPW6</accession>
<sequence>MRKIPPLNAIRAFEAAARNRSFTAAASELCVTVTAISHQVRHLEEQIGQKLFERTPRAVTLTLLGERLYPVLREGFDRFAEAFEELEDRGQGDTLTVTMTRAFAERWLMPRLSRFTRSFPGLSVNVEGSDALVDLRTANTDVAIRYGMPAGDELSSLPLLTDVYHPTVAIPADGCASTRIEDYMSRPLLAYQWHNRSIDCPNWAKWLSAAGKAGAEDYRLSWINDESLALHAMERSFGPLLCSSVMVAEGIESGRLARIDGPDLNGFSYRVAFVPSRRTKRTIGRFTDWLRSEASDFGNAYRGLAA</sequence>
<dbReference type="InterPro" id="IPR058163">
    <property type="entry name" value="LysR-type_TF_proteobact-type"/>
</dbReference>
<dbReference type="Proteomes" id="UP001322481">
    <property type="component" value="Chromosome"/>
</dbReference>
<dbReference type="PRINTS" id="PR00039">
    <property type="entry name" value="HTHLYSR"/>
</dbReference>
<evidence type="ECO:0000259" key="5">
    <source>
        <dbReference type="PROSITE" id="PS50931"/>
    </source>
</evidence>
<dbReference type="SUPFAM" id="SSF46785">
    <property type="entry name" value="Winged helix' DNA-binding domain"/>
    <property type="match status" value="1"/>
</dbReference>
<proteinExistence type="inferred from homology"/>
<dbReference type="RefSeq" id="WP_322418774.1">
    <property type="nucleotide sequence ID" value="NZ_CP139858.1"/>
</dbReference>
<evidence type="ECO:0000313" key="7">
    <source>
        <dbReference type="Proteomes" id="UP001322481"/>
    </source>
</evidence>
<organism evidence="6 7">
    <name type="scientific">Mesorhizobium huakuii</name>
    <dbReference type="NCBI Taxonomy" id="28104"/>
    <lineage>
        <taxon>Bacteria</taxon>
        <taxon>Pseudomonadati</taxon>
        <taxon>Pseudomonadota</taxon>
        <taxon>Alphaproteobacteria</taxon>
        <taxon>Hyphomicrobiales</taxon>
        <taxon>Phyllobacteriaceae</taxon>
        <taxon>Mesorhizobium</taxon>
    </lineage>
</organism>
<evidence type="ECO:0000256" key="1">
    <source>
        <dbReference type="ARBA" id="ARBA00009437"/>
    </source>
</evidence>
<evidence type="ECO:0000256" key="2">
    <source>
        <dbReference type="ARBA" id="ARBA00023015"/>
    </source>
</evidence>
<evidence type="ECO:0000313" key="6">
    <source>
        <dbReference type="EMBL" id="WQB98485.1"/>
    </source>
</evidence>
<dbReference type="Gene3D" id="3.40.190.10">
    <property type="entry name" value="Periplasmic binding protein-like II"/>
    <property type="match status" value="2"/>
</dbReference>
<dbReference type="Pfam" id="PF03466">
    <property type="entry name" value="LysR_substrate"/>
    <property type="match status" value="1"/>
</dbReference>
<dbReference type="Gene3D" id="1.10.10.10">
    <property type="entry name" value="Winged helix-like DNA-binding domain superfamily/Winged helix DNA-binding domain"/>
    <property type="match status" value="1"/>
</dbReference>
<protein>
    <submittedName>
        <fullName evidence="6">LysR substrate-binding domain-containing protein</fullName>
    </submittedName>
</protein>
<dbReference type="Pfam" id="PF00126">
    <property type="entry name" value="HTH_1"/>
    <property type="match status" value="1"/>
</dbReference>
<evidence type="ECO:0000256" key="4">
    <source>
        <dbReference type="ARBA" id="ARBA00023163"/>
    </source>
</evidence>
<dbReference type="EMBL" id="CP139858">
    <property type="protein sequence ID" value="WQB98485.1"/>
    <property type="molecule type" value="Genomic_DNA"/>
</dbReference>
<dbReference type="PANTHER" id="PTHR30537:SF26">
    <property type="entry name" value="GLYCINE CLEAVAGE SYSTEM TRANSCRIPTIONAL ACTIVATOR"/>
    <property type="match status" value="1"/>
</dbReference>